<dbReference type="InterPro" id="IPR005225">
    <property type="entry name" value="Small_GTP-bd"/>
</dbReference>
<dbReference type="PRINTS" id="PR00449">
    <property type="entry name" value="RASTRNSFRMNG"/>
</dbReference>
<dbReference type="SMART" id="SM00174">
    <property type="entry name" value="RHO"/>
    <property type="match status" value="1"/>
</dbReference>
<dbReference type="InterPro" id="IPR050209">
    <property type="entry name" value="Rab_GTPases_membrane_traffic"/>
</dbReference>
<keyword evidence="3" id="KW-1185">Reference proteome</keyword>
<evidence type="ECO:0000256" key="1">
    <source>
        <dbReference type="ARBA" id="ARBA00006270"/>
    </source>
</evidence>
<dbReference type="SMART" id="SM00176">
    <property type="entry name" value="RAN"/>
    <property type="match status" value="1"/>
</dbReference>
<name>A0ABQ8XUJ6_9EUKA</name>
<organism evidence="2 3">
    <name type="scientific">Anaeramoeba flamelloides</name>
    <dbReference type="NCBI Taxonomy" id="1746091"/>
    <lineage>
        <taxon>Eukaryota</taxon>
        <taxon>Metamonada</taxon>
        <taxon>Anaeramoebidae</taxon>
        <taxon>Anaeramoeba</taxon>
    </lineage>
</organism>
<dbReference type="PROSITE" id="PS51419">
    <property type="entry name" value="RAB"/>
    <property type="match status" value="1"/>
</dbReference>
<protein>
    <submittedName>
        <fullName evidence="2">Ras-related protein rab-4a</fullName>
    </submittedName>
</protein>
<proteinExistence type="inferred from homology"/>
<dbReference type="SUPFAM" id="SSF52540">
    <property type="entry name" value="P-loop containing nucleoside triphosphate hydrolases"/>
    <property type="match status" value="1"/>
</dbReference>
<accession>A0ABQ8XUJ6</accession>
<gene>
    <name evidence="2" type="ORF">M0813_28515</name>
</gene>
<dbReference type="PROSITE" id="PS51421">
    <property type="entry name" value="RAS"/>
    <property type="match status" value="1"/>
</dbReference>
<dbReference type="Proteomes" id="UP001150062">
    <property type="component" value="Unassembled WGS sequence"/>
</dbReference>
<dbReference type="CDD" id="cd00154">
    <property type="entry name" value="Rab"/>
    <property type="match status" value="1"/>
</dbReference>
<sequence length="194" mass="21855">MIFKFIIVGAMGTGKSSLLHRFIDNKFYTDCPHTIGVEFATKSIEVMNEHVKIQIWDTAGQERFRAITRSYFRSSVCTFLVYDVNSRKTFNQLNGWLNDSRNLTTPNSIIVLIGNKIDLENRVVSREEGEEFASENDLFYLETSAKTGKFVEDAFTLAAKEVYKLVKAGTLKLTNNQEENSLKVGKKGGKGGCC</sequence>
<dbReference type="PANTHER" id="PTHR47979">
    <property type="entry name" value="DRAB11-RELATED"/>
    <property type="match status" value="1"/>
</dbReference>
<comment type="similarity">
    <text evidence="1">Belongs to the small GTPase superfamily. Rab family.</text>
</comment>
<dbReference type="InterPro" id="IPR001806">
    <property type="entry name" value="Small_GTPase"/>
</dbReference>
<reference evidence="2" key="1">
    <citation type="submission" date="2022-08" db="EMBL/GenBank/DDBJ databases">
        <title>Novel sulfate-reducing endosymbionts in the free-living metamonad Anaeramoeba.</title>
        <authorList>
            <person name="Jerlstrom-Hultqvist J."/>
            <person name="Cepicka I."/>
            <person name="Gallot-Lavallee L."/>
            <person name="Salas-Leiva D."/>
            <person name="Curtis B.A."/>
            <person name="Zahonova K."/>
            <person name="Pipaliya S."/>
            <person name="Dacks J."/>
            <person name="Roger A.J."/>
        </authorList>
    </citation>
    <scope>NUCLEOTIDE SEQUENCE</scope>
    <source>
        <strain evidence="2">Schooner1</strain>
    </source>
</reference>
<dbReference type="SMART" id="SM00173">
    <property type="entry name" value="RAS"/>
    <property type="match status" value="1"/>
</dbReference>
<dbReference type="Gene3D" id="3.40.50.300">
    <property type="entry name" value="P-loop containing nucleotide triphosphate hydrolases"/>
    <property type="match status" value="1"/>
</dbReference>
<evidence type="ECO:0000313" key="3">
    <source>
        <dbReference type="Proteomes" id="UP001150062"/>
    </source>
</evidence>
<dbReference type="Pfam" id="PF00071">
    <property type="entry name" value="Ras"/>
    <property type="match status" value="1"/>
</dbReference>
<dbReference type="InterPro" id="IPR027417">
    <property type="entry name" value="P-loop_NTPase"/>
</dbReference>
<dbReference type="NCBIfam" id="TIGR00231">
    <property type="entry name" value="small_GTP"/>
    <property type="match status" value="1"/>
</dbReference>
<dbReference type="SMART" id="SM00175">
    <property type="entry name" value="RAB"/>
    <property type="match status" value="1"/>
</dbReference>
<evidence type="ECO:0000313" key="2">
    <source>
        <dbReference type="EMBL" id="KAJ6235682.1"/>
    </source>
</evidence>
<comment type="caution">
    <text evidence="2">The sequence shown here is derived from an EMBL/GenBank/DDBJ whole genome shotgun (WGS) entry which is preliminary data.</text>
</comment>
<dbReference type="EMBL" id="JAOAOG010000256">
    <property type="protein sequence ID" value="KAJ6235682.1"/>
    <property type="molecule type" value="Genomic_DNA"/>
</dbReference>